<evidence type="ECO:0000256" key="2">
    <source>
        <dbReference type="SAM" id="MobiDB-lite"/>
    </source>
</evidence>
<comment type="caution">
    <text evidence="3">The sequence shown here is derived from an EMBL/GenBank/DDBJ whole genome shotgun (WGS) entry which is preliminary data.</text>
</comment>
<dbReference type="EMBL" id="PJLB01000004">
    <property type="protein sequence ID" value="PND05117.1"/>
    <property type="molecule type" value="Genomic_DNA"/>
</dbReference>
<accession>A0AAX0WNB7</accession>
<dbReference type="PROSITE" id="PS01102">
    <property type="entry name" value="ZF_DKSA_1"/>
    <property type="match status" value="1"/>
</dbReference>
<reference evidence="3 4" key="1">
    <citation type="journal article" date="2017" name="BMC Genomics">
        <title>Genome sequencing of 39 Akkermansia muciniphila isolates reveals its population structure, genomic and functional diverisity, and global distribution in mammalian gut microbiotas.</title>
        <authorList>
            <person name="Guo X."/>
            <person name="Li S."/>
            <person name="Zhang J."/>
            <person name="Wu F."/>
            <person name="Li X."/>
            <person name="Wu D."/>
            <person name="Zhang M."/>
            <person name="Ou Z."/>
            <person name="Jie Z."/>
            <person name="Yan Q."/>
            <person name="Li P."/>
            <person name="Yi J."/>
            <person name="Peng Y."/>
        </authorList>
    </citation>
    <scope>NUCLEOTIDE SEQUENCE [LARGE SCALE GENOMIC DNA]</scope>
    <source>
        <strain evidence="3 4">GP28</strain>
    </source>
</reference>
<dbReference type="PANTHER" id="PTHR33823">
    <property type="entry name" value="RNA POLYMERASE-BINDING TRANSCRIPTION FACTOR DKSA-RELATED"/>
    <property type="match status" value="1"/>
</dbReference>
<feature type="compositionally biased region" description="Polar residues" evidence="2">
    <location>
        <begin position="1"/>
        <end position="11"/>
    </location>
</feature>
<dbReference type="AlphaFoldDB" id="A0AAX0WNB7"/>
<sequence length="274" mass="29617">MPTPKKTNSKTVAKEVPASKKKTCGKSDCKTAVDLEAPAKKKCCRKKAAEPEKAAKPAKKAAAAAAEMEKKPAPKTARKAPVKKAAPAPVAPVPAPAKNELTDEQAEAIAAARAELAANPEWEPFVQMQRQHLLDLRDRALDNMSGVARDTLRNHPEGSEASGSGEHQADAGSDAYDRDFALSLLSKEQDGLYEIEQALARIDNGTYGICEMSYKVIPILRLEAIPFARLTVECQAQWEKEKGQNARFRPRVALGFAGGQNDVDLSVSLDDDEE</sequence>
<organism evidence="3 4">
    <name type="scientific">Akkermansia muciniphila</name>
    <dbReference type="NCBI Taxonomy" id="239935"/>
    <lineage>
        <taxon>Bacteria</taxon>
        <taxon>Pseudomonadati</taxon>
        <taxon>Verrucomicrobiota</taxon>
        <taxon>Verrucomicrobiia</taxon>
        <taxon>Verrucomicrobiales</taxon>
        <taxon>Akkermansiaceae</taxon>
        <taxon>Akkermansia</taxon>
    </lineage>
</organism>
<dbReference type="RefSeq" id="WP_102741715.1">
    <property type="nucleotide sequence ID" value="NZ_CP025823.1"/>
</dbReference>
<dbReference type="SUPFAM" id="SSF57716">
    <property type="entry name" value="Glucocorticoid receptor-like (DNA-binding domain)"/>
    <property type="match status" value="1"/>
</dbReference>
<dbReference type="Proteomes" id="UP000236075">
    <property type="component" value="Unassembled WGS sequence"/>
</dbReference>
<evidence type="ECO:0000313" key="4">
    <source>
        <dbReference type="Proteomes" id="UP000236075"/>
    </source>
</evidence>
<dbReference type="PANTHER" id="PTHR33823:SF4">
    <property type="entry name" value="GENERAL STRESS PROTEIN 16O"/>
    <property type="match status" value="1"/>
</dbReference>
<name>A0AAX0WNB7_9BACT</name>
<feature type="region of interest" description="Disordered" evidence="2">
    <location>
        <begin position="1"/>
        <end position="25"/>
    </location>
</feature>
<dbReference type="SUPFAM" id="SSF109635">
    <property type="entry name" value="DnaK suppressor protein DksA, alpha-hairpin domain"/>
    <property type="match status" value="1"/>
</dbReference>
<dbReference type="InterPro" id="IPR037187">
    <property type="entry name" value="DnaK_N"/>
</dbReference>
<dbReference type="PROSITE" id="PS51128">
    <property type="entry name" value="ZF_DKSA_2"/>
    <property type="match status" value="1"/>
</dbReference>
<evidence type="ECO:0000256" key="1">
    <source>
        <dbReference type="PROSITE-ProRule" id="PRU00510"/>
    </source>
</evidence>
<dbReference type="GO" id="GO:0008270">
    <property type="term" value="F:zinc ion binding"/>
    <property type="evidence" value="ECO:0007669"/>
    <property type="project" value="UniProtKB-KW"/>
</dbReference>
<dbReference type="InterPro" id="IPR020458">
    <property type="entry name" value="Znf_DskA_TraR_CS"/>
</dbReference>
<proteinExistence type="predicted"/>
<feature type="region of interest" description="Disordered" evidence="2">
    <location>
        <begin position="46"/>
        <end position="101"/>
    </location>
</feature>
<dbReference type="Gene3D" id="1.20.120.910">
    <property type="entry name" value="DksA, coiled-coil domain"/>
    <property type="match status" value="1"/>
</dbReference>
<protein>
    <submittedName>
        <fullName evidence="3">Molecular chaperone DnaK</fullName>
    </submittedName>
</protein>
<evidence type="ECO:0000313" key="3">
    <source>
        <dbReference type="EMBL" id="PND05117.1"/>
    </source>
</evidence>
<feature type="region of interest" description="Disordered" evidence="2">
    <location>
        <begin position="148"/>
        <end position="172"/>
    </location>
</feature>
<feature type="zinc finger region" description="dksA C4-type" evidence="1">
    <location>
        <begin position="210"/>
        <end position="234"/>
    </location>
</feature>
<gene>
    <name evidence="3" type="ORF">CXT95_01490</name>
</gene>